<dbReference type="EMBL" id="BMPP01000007">
    <property type="protein sequence ID" value="GGK25796.1"/>
    <property type="molecule type" value="Genomic_DNA"/>
</dbReference>
<proteinExistence type="predicted"/>
<sequence>MQTQLFAQSCTSCGATPAMPHRSSHELLCTKCFGDSIRLDAAHDHLEVLMREAMKPWVMHWASQLLVDELADVMESVFEELNGGGKSRHQQFVEGLFTEAH</sequence>
<gene>
    <name evidence="1" type="ORF">GCM10008955_19410</name>
</gene>
<keyword evidence="2" id="KW-1185">Reference proteome</keyword>
<reference evidence="2" key="1">
    <citation type="journal article" date="2019" name="Int. J. Syst. Evol. Microbiol.">
        <title>The Global Catalogue of Microorganisms (GCM) 10K type strain sequencing project: providing services to taxonomists for standard genome sequencing and annotation.</title>
        <authorList>
            <consortium name="The Broad Institute Genomics Platform"/>
            <consortium name="The Broad Institute Genome Sequencing Center for Infectious Disease"/>
            <person name="Wu L."/>
            <person name="Ma J."/>
        </authorList>
    </citation>
    <scope>NUCLEOTIDE SEQUENCE [LARGE SCALE GENOMIC DNA]</scope>
    <source>
        <strain evidence="2">JCM 30331</strain>
    </source>
</reference>
<organism evidence="1 2">
    <name type="scientific">Deinococcus malanensis</name>
    <dbReference type="NCBI Taxonomy" id="1706855"/>
    <lineage>
        <taxon>Bacteria</taxon>
        <taxon>Thermotogati</taxon>
        <taxon>Deinococcota</taxon>
        <taxon>Deinococci</taxon>
        <taxon>Deinococcales</taxon>
        <taxon>Deinococcaceae</taxon>
        <taxon>Deinococcus</taxon>
    </lineage>
</organism>
<name>A0ABQ2EXL2_9DEIO</name>
<comment type="caution">
    <text evidence="1">The sequence shown here is derived from an EMBL/GenBank/DDBJ whole genome shotgun (WGS) entry which is preliminary data.</text>
</comment>
<dbReference type="Proteomes" id="UP000647587">
    <property type="component" value="Unassembled WGS sequence"/>
</dbReference>
<evidence type="ECO:0000313" key="2">
    <source>
        <dbReference type="Proteomes" id="UP000647587"/>
    </source>
</evidence>
<accession>A0ABQ2EXL2</accession>
<evidence type="ECO:0000313" key="1">
    <source>
        <dbReference type="EMBL" id="GGK25796.1"/>
    </source>
</evidence>
<protein>
    <submittedName>
        <fullName evidence="1">Uncharacterized protein</fullName>
    </submittedName>
</protein>